<evidence type="ECO:0000256" key="12">
    <source>
        <dbReference type="RuleBase" id="RU003357"/>
    </source>
</evidence>
<dbReference type="Pfam" id="PF00593">
    <property type="entry name" value="TonB_dep_Rec_b-barrel"/>
    <property type="match status" value="1"/>
</dbReference>
<reference evidence="16 17" key="1">
    <citation type="submission" date="2019-04" db="EMBL/GenBank/DDBJ databases">
        <title>Altererythrobacter aquimixticola sp. nov., isolated from sediment of junction between the ocean and a freshwater spring.</title>
        <authorList>
            <person name="Yoon J.-H."/>
        </authorList>
    </citation>
    <scope>NUCLEOTIDE SEQUENCE [LARGE SCALE GENOMIC DNA]</scope>
    <source>
        <strain evidence="16 17">SSKS-13</strain>
    </source>
</reference>
<evidence type="ECO:0000256" key="8">
    <source>
        <dbReference type="ARBA" id="ARBA00023077"/>
    </source>
</evidence>
<dbReference type="OrthoDB" id="9775095at2"/>
<proteinExistence type="inferred from homology"/>
<evidence type="ECO:0000256" key="9">
    <source>
        <dbReference type="ARBA" id="ARBA00023136"/>
    </source>
</evidence>
<dbReference type="Gene3D" id="2.40.170.20">
    <property type="entry name" value="TonB-dependent receptor, beta-barrel domain"/>
    <property type="match status" value="1"/>
</dbReference>
<keyword evidence="4" id="KW-0410">Iron transport</keyword>
<keyword evidence="16" id="KW-0675">Receptor</keyword>
<dbReference type="RefSeq" id="WP_136693503.1">
    <property type="nucleotide sequence ID" value="NZ_SSHH01000002.1"/>
</dbReference>
<comment type="caution">
    <text evidence="16">The sequence shown here is derived from an EMBL/GenBank/DDBJ whole genome shotgun (WGS) entry which is preliminary data.</text>
</comment>
<dbReference type="GO" id="GO:0009279">
    <property type="term" value="C:cell outer membrane"/>
    <property type="evidence" value="ECO:0007669"/>
    <property type="project" value="UniProtKB-SubCell"/>
</dbReference>
<dbReference type="InterPro" id="IPR012910">
    <property type="entry name" value="Plug_dom"/>
</dbReference>
<dbReference type="InterPro" id="IPR000531">
    <property type="entry name" value="Beta-barrel_TonB"/>
</dbReference>
<feature type="domain" description="TonB-dependent receptor-like beta-barrel" evidence="14">
    <location>
        <begin position="278"/>
        <end position="712"/>
    </location>
</feature>
<evidence type="ECO:0000256" key="7">
    <source>
        <dbReference type="ARBA" id="ARBA00023065"/>
    </source>
</evidence>
<evidence type="ECO:0000256" key="2">
    <source>
        <dbReference type="ARBA" id="ARBA00022448"/>
    </source>
</evidence>
<dbReference type="InterPro" id="IPR036942">
    <property type="entry name" value="Beta-barrel_TonB_sf"/>
</dbReference>
<protein>
    <submittedName>
        <fullName evidence="16">TonB-dependent receptor</fullName>
    </submittedName>
</protein>
<gene>
    <name evidence="16" type="ORF">E5222_09425</name>
</gene>
<evidence type="ECO:0000256" key="4">
    <source>
        <dbReference type="ARBA" id="ARBA00022496"/>
    </source>
</evidence>
<organism evidence="16 17">
    <name type="scientific">Alteraurantiacibacter aquimixticola</name>
    <dbReference type="NCBI Taxonomy" id="2489173"/>
    <lineage>
        <taxon>Bacteria</taxon>
        <taxon>Pseudomonadati</taxon>
        <taxon>Pseudomonadota</taxon>
        <taxon>Alphaproteobacteria</taxon>
        <taxon>Sphingomonadales</taxon>
        <taxon>Erythrobacteraceae</taxon>
        <taxon>Alteraurantiacibacter</taxon>
    </lineage>
</organism>
<dbReference type="SUPFAM" id="SSF56935">
    <property type="entry name" value="Porins"/>
    <property type="match status" value="1"/>
</dbReference>
<keyword evidence="5 11" id="KW-0812">Transmembrane</keyword>
<evidence type="ECO:0000256" key="11">
    <source>
        <dbReference type="PROSITE-ProRule" id="PRU01360"/>
    </source>
</evidence>
<keyword evidence="7" id="KW-0406">Ion transport</keyword>
<dbReference type="PANTHER" id="PTHR32552:SF81">
    <property type="entry name" value="TONB-DEPENDENT OUTER MEMBRANE RECEPTOR"/>
    <property type="match status" value="1"/>
</dbReference>
<keyword evidence="8 12" id="KW-0798">TonB box</keyword>
<keyword evidence="9 11" id="KW-0472">Membrane</keyword>
<keyword evidence="2 11" id="KW-0813">Transport</keyword>
<name>A0A4T3F0B6_9SPHN</name>
<dbReference type="PANTHER" id="PTHR32552">
    <property type="entry name" value="FERRICHROME IRON RECEPTOR-RELATED"/>
    <property type="match status" value="1"/>
</dbReference>
<feature type="chain" id="PRO_5020439272" evidence="13">
    <location>
        <begin position="30"/>
        <end position="743"/>
    </location>
</feature>
<evidence type="ECO:0000256" key="3">
    <source>
        <dbReference type="ARBA" id="ARBA00022452"/>
    </source>
</evidence>
<keyword evidence="10 11" id="KW-0998">Cell outer membrane</keyword>
<dbReference type="AlphaFoldDB" id="A0A4T3F0B6"/>
<evidence type="ECO:0000259" key="14">
    <source>
        <dbReference type="Pfam" id="PF00593"/>
    </source>
</evidence>
<accession>A0A4T3F0B6</accession>
<evidence type="ECO:0000256" key="6">
    <source>
        <dbReference type="ARBA" id="ARBA00023004"/>
    </source>
</evidence>
<feature type="signal peptide" evidence="13">
    <location>
        <begin position="1"/>
        <end position="29"/>
    </location>
</feature>
<dbReference type="CDD" id="cd01347">
    <property type="entry name" value="ligand_gated_channel"/>
    <property type="match status" value="1"/>
</dbReference>
<evidence type="ECO:0000256" key="1">
    <source>
        <dbReference type="ARBA" id="ARBA00004571"/>
    </source>
</evidence>
<feature type="domain" description="TonB-dependent receptor plug" evidence="15">
    <location>
        <begin position="58"/>
        <end position="163"/>
    </location>
</feature>
<keyword evidence="17" id="KW-1185">Reference proteome</keyword>
<keyword evidence="3 11" id="KW-1134">Transmembrane beta strand</keyword>
<evidence type="ECO:0000259" key="15">
    <source>
        <dbReference type="Pfam" id="PF07715"/>
    </source>
</evidence>
<comment type="subcellular location">
    <subcellularLocation>
        <location evidence="1 11">Cell outer membrane</location>
        <topology evidence="1 11">Multi-pass membrane protein</topology>
    </subcellularLocation>
</comment>
<sequence length="743" mass="81488">MSTLRRVSRPVVSALALATSLAMAAPALAQDEAGTDNSEEETNGNTIVVTGLRRANELQDTPVAITAFGAQAIEHARIIRPADFVNLTPNVNLVETQNAGNAFVIIRGITQARNSEPSVAVVVDGVLQVNPAQFNQQLFDIEQIEVMKGPQGALYGRNAIGGAIIVTTREPSDQLEGSVTAGIDNGFGYYMRGGVSGPLSDNAAFRLSGSWQDTDGYIDNEFLGEEADPVENLSLRGRLLFDLADNVELDLRASMDQLRTQALYFNIVEDVNDTSLPVRVNNAGQNDRDIYNVSAKLTVETDAFTVTSVTSYDTLEEILTGDAFDFLPIEESFFFRPPDSPFGFGLGLGIDLNQSQYLDVEAFSQEVRFESPADQDLFWMFGGYLIATDRYISTGNMVDLGEGVFPVYREPSTNPLNPQSTFLADSQDNFAWALFGNVGYQFSDAFRVDASLRYDHDKREQTTLTPTAFLPNIPGFPQGATGEVREISFDDWQPKVTLTFTPTSNVTLYGGYSRGFRSGGFNQTGVGAVAFDNGIVGVEDIYEAETADTFEIGTKLQLLDRMLSLNAAAYHTTSKNSYFFVFLAANSTQNLGNVGEVEIQGVELEALLRPSSDFQINAAWGLTFSDIKEFPDPSVIGNEAPLISRSTLNVGAQYNPALTEDLDALLRVDYRRTGRTWWDVPNSTVRDPIHLVNARIGVEGENWGLYGFATNLFDEEYNAEFSPGGFVFKARPRIYGVEASYRF</sequence>
<evidence type="ECO:0000256" key="10">
    <source>
        <dbReference type="ARBA" id="ARBA00023237"/>
    </source>
</evidence>
<keyword evidence="6" id="KW-0408">Iron</keyword>
<dbReference type="Pfam" id="PF07715">
    <property type="entry name" value="Plug"/>
    <property type="match status" value="1"/>
</dbReference>
<comment type="similarity">
    <text evidence="11 12">Belongs to the TonB-dependent receptor family.</text>
</comment>
<evidence type="ECO:0000313" key="16">
    <source>
        <dbReference type="EMBL" id="TIX50482.1"/>
    </source>
</evidence>
<dbReference type="Proteomes" id="UP000309389">
    <property type="component" value="Unassembled WGS sequence"/>
</dbReference>
<evidence type="ECO:0000313" key="17">
    <source>
        <dbReference type="Proteomes" id="UP000309389"/>
    </source>
</evidence>
<dbReference type="PROSITE" id="PS52016">
    <property type="entry name" value="TONB_DEPENDENT_REC_3"/>
    <property type="match status" value="1"/>
</dbReference>
<dbReference type="EMBL" id="SSHH01000002">
    <property type="protein sequence ID" value="TIX50482.1"/>
    <property type="molecule type" value="Genomic_DNA"/>
</dbReference>
<dbReference type="GO" id="GO:0006826">
    <property type="term" value="P:iron ion transport"/>
    <property type="evidence" value="ECO:0007669"/>
    <property type="project" value="UniProtKB-KW"/>
</dbReference>
<evidence type="ECO:0000256" key="5">
    <source>
        <dbReference type="ARBA" id="ARBA00022692"/>
    </source>
</evidence>
<evidence type="ECO:0000256" key="13">
    <source>
        <dbReference type="SAM" id="SignalP"/>
    </source>
</evidence>
<dbReference type="InterPro" id="IPR039426">
    <property type="entry name" value="TonB-dep_rcpt-like"/>
</dbReference>
<keyword evidence="13" id="KW-0732">Signal</keyword>